<dbReference type="GO" id="GO:0004792">
    <property type="term" value="F:thiosulfate-cyanide sulfurtransferase activity"/>
    <property type="evidence" value="ECO:0007669"/>
    <property type="project" value="TreeGrafter"/>
</dbReference>
<dbReference type="PANTHER" id="PTHR10953:SF102">
    <property type="entry name" value="ADENYLYLTRANSFERASE AND SULFURTRANSFERASE MOCS3"/>
    <property type="match status" value="1"/>
</dbReference>
<dbReference type="GO" id="GO:0008146">
    <property type="term" value="F:sulfotransferase activity"/>
    <property type="evidence" value="ECO:0007669"/>
    <property type="project" value="TreeGrafter"/>
</dbReference>
<dbReference type="Gene3D" id="3.40.50.720">
    <property type="entry name" value="NAD(P)-binding Rossmann-like Domain"/>
    <property type="match status" value="1"/>
</dbReference>
<dbReference type="OrthoDB" id="9804286at2"/>
<dbReference type="GO" id="GO:0016779">
    <property type="term" value="F:nucleotidyltransferase activity"/>
    <property type="evidence" value="ECO:0007669"/>
    <property type="project" value="TreeGrafter"/>
</dbReference>
<dbReference type="FunFam" id="3.40.50.720:FF:000080">
    <property type="entry name" value="Thiazole biosynthesis adenylyltransferase ThiF"/>
    <property type="match status" value="1"/>
</dbReference>
<protein>
    <submittedName>
        <fullName evidence="3">Thiamine biosynthesis protein MoeB</fullName>
    </submittedName>
</protein>
<accession>A0A1T2XCX7</accession>
<reference evidence="3 4" key="1">
    <citation type="submission" date="2017-01" db="EMBL/GenBank/DDBJ databases">
        <title>Genome analysis of Paenibacillus selenitrireducens ES3-24.</title>
        <authorList>
            <person name="Xu D."/>
            <person name="Yao R."/>
            <person name="Zheng S."/>
        </authorList>
    </citation>
    <scope>NUCLEOTIDE SEQUENCE [LARGE SCALE GENOMIC DNA]</scope>
    <source>
        <strain evidence="3 4">ES3-24</strain>
    </source>
</reference>
<comment type="similarity">
    <text evidence="1">Belongs to the HesA/MoeB/ThiF family.</text>
</comment>
<dbReference type="SUPFAM" id="SSF69572">
    <property type="entry name" value="Activating enzymes of the ubiquitin-like proteins"/>
    <property type="match status" value="1"/>
</dbReference>
<dbReference type="GO" id="GO:0008641">
    <property type="term" value="F:ubiquitin-like modifier activating enzyme activity"/>
    <property type="evidence" value="ECO:0007669"/>
    <property type="project" value="InterPro"/>
</dbReference>
<dbReference type="InterPro" id="IPR000594">
    <property type="entry name" value="ThiF_NAD_FAD-bd"/>
</dbReference>
<dbReference type="Pfam" id="PF00899">
    <property type="entry name" value="ThiF"/>
    <property type="match status" value="1"/>
</dbReference>
<dbReference type="Proteomes" id="UP000190188">
    <property type="component" value="Unassembled WGS sequence"/>
</dbReference>
<proteinExistence type="inferred from homology"/>
<dbReference type="STRING" id="1324314.BVG16_15165"/>
<dbReference type="InterPro" id="IPR035985">
    <property type="entry name" value="Ubiquitin-activating_enz"/>
</dbReference>
<gene>
    <name evidence="3" type="ORF">BVG16_15165</name>
</gene>
<evidence type="ECO:0000313" key="3">
    <source>
        <dbReference type="EMBL" id="OPA77767.1"/>
    </source>
</evidence>
<evidence type="ECO:0000259" key="2">
    <source>
        <dbReference type="Pfam" id="PF00899"/>
    </source>
</evidence>
<dbReference type="InterPro" id="IPR045886">
    <property type="entry name" value="ThiF/MoeB/HesA"/>
</dbReference>
<dbReference type="PRINTS" id="PR00420">
    <property type="entry name" value="RNGMNOXGNASE"/>
</dbReference>
<organism evidence="3 4">
    <name type="scientific">Paenibacillus selenitireducens</name>
    <dbReference type="NCBI Taxonomy" id="1324314"/>
    <lineage>
        <taxon>Bacteria</taxon>
        <taxon>Bacillati</taxon>
        <taxon>Bacillota</taxon>
        <taxon>Bacilli</taxon>
        <taxon>Bacillales</taxon>
        <taxon>Paenibacillaceae</taxon>
        <taxon>Paenibacillus</taxon>
    </lineage>
</organism>
<sequence>MNEEHSEHASNERYSRQARFKPIGWTGQQQLARKHVLIVGAGALGSASAEALVRAGVGQVTLVDRDYVEWSNLQRQQLYTEDDVREHLPKAIAVQQHLQQINSEVKIHAHVLDVRGDELESLIPGVDVILDACDNFDTRFVINDAAQKHRIPWIYGACVGSYGISYTILPGDTPCLSCMMEIIPGGGESCDIDGIIAPAVQMVVANQTAEALKILTGHMDALHRKLISFDLWANQFSRIDIQAMKKETCTSCGPHATYPFLHRHETVTQEKAAVLCGRDTVHIRPHTSMKLNMTELVDRIRSNHQRRIQVEASNSFLLSAIMEDLRIVLFADGRALVHGTSEVPQAASVYKQLLAMA</sequence>
<name>A0A1T2XCX7_9BACL</name>
<evidence type="ECO:0000256" key="1">
    <source>
        <dbReference type="ARBA" id="ARBA00009919"/>
    </source>
</evidence>
<dbReference type="RefSeq" id="WP_078499511.1">
    <property type="nucleotide sequence ID" value="NZ_MSZX01000005.1"/>
</dbReference>
<keyword evidence="4" id="KW-1185">Reference proteome</keyword>
<feature type="domain" description="THIF-type NAD/FAD binding fold" evidence="2">
    <location>
        <begin position="14"/>
        <end position="249"/>
    </location>
</feature>
<dbReference type="GO" id="GO:0005829">
    <property type="term" value="C:cytosol"/>
    <property type="evidence" value="ECO:0007669"/>
    <property type="project" value="TreeGrafter"/>
</dbReference>
<comment type="caution">
    <text evidence="3">The sequence shown here is derived from an EMBL/GenBank/DDBJ whole genome shotgun (WGS) entry which is preliminary data.</text>
</comment>
<evidence type="ECO:0000313" key="4">
    <source>
        <dbReference type="Proteomes" id="UP000190188"/>
    </source>
</evidence>
<dbReference type="CDD" id="cd00757">
    <property type="entry name" value="ThiF_MoeB_HesA_family"/>
    <property type="match status" value="1"/>
</dbReference>
<dbReference type="PANTHER" id="PTHR10953">
    <property type="entry name" value="UBIQUITIN-ACTIVATING ENZYME E1"/>
    <property type="match status" value="1"/>
</dbReference>
<dbReference type="EMBL" id="MSZX01000005">
    <property type="protein sequence ID" value="OPA77767.1"/>
    <property type="molecule type" value="Genomic_DNA"/>
</dbReference>
<dbReference type="AlphaFoldDB" id="A0A1T2XCX7"/>